<dbReference type="PANTHER" id="PTHR34984">
    <property type="entry name" value="CARBON STORAGE REGULATOR"/>
    <property type="match status" value="1"/>
</dbReference>
<comment type="subunit">
    <text evidence="5">Homodimer; the beta-strands of each monomer intercalate to form a hydrophobic core, while the alpha-helices form wings that extend away from the core.</text>
</comment>
<organism evidence="6 7">
    <name type="scientific">Pseudomonas hygromyciniae</name>
    <dbReference type="NCBI Taxonomy" id="2812000"/>
    <lineage>
        <taxon>Bacteria</taxon>
        <taxon>Pseudomonadati</taxon>
        <taxon>Pseudomonadota</taxon>
        <taxon>Gammaproteobacteria</taxon>
        <taxon>Pseudomonadales</taxon>
        <taxon>Pseudomonadaceae</taxon>
        <taxon>Pseudomonas</taxon>
    </lineage>
</organism>
<dbReference type="Gene3D" id="2.60.40.4380">
    <property type="entry name" value="Translational regulator CsrA"/>
    <property type="match status" value="1"/>
</dbReference>
<comment type="similarity">
    <text evidence="5">Belongs to the CsrA/RsmA family.</text>
</comment>
<dbReference type="NCBIfam" id="NF002469">
    <property type="entry name" value="PRK01712.1"/>
    <property type="match status" value="1"/>
</dbReference>
<evidence type="ECO:0000313" key="7">
    <source>
        <dbReference type="Proteomes" id="UP000663249"/>
    </source>
</evidence>
<proteinExistence type="inferred from homology"/>
<dbReference type="Proteomes" id="UP000663249">
    <property type="component" value="Chromosome"/>
</dbReference>
<evidence type="ECO:0000256" key="5">
    <source>
        <dbReference type="HAMAP-Rule" id="MF_00167"/>
    </source>
</evidence>
<keyword evidence="2 5" id="KW-0810">Translation regulation</keyword>
<comment type="function">
    <text evidence="5">A key translational regulator that binds mRNA to regulate translation initiation and/or mRNA stability. Mediates global changes in gene expression, shifting from rapid growth to stress survival by linking envelope stress, the stringent response and the catabolite repression systems. Usually binds in the 5'-UTR; binding at or near the Shine-Dalgarno sequence prevents ribosome-binding, repressing translation, binding elsewhere in the 5'-UTR can activate translation and/or stabilize the mRNA. Its function is antagonized by small RNA(s).</text>
</comment>
<protein>
    <recommendedName>
        <fullName evidence="5">Translational regulator CsrA</fullName>
    </recommendedName>
    <alternativeName>
        <fullName evidence="5">Carbon storage regulator</fullName>
    </alternativeName>
</protein>
<sequence>MLVLSRAVGEIISIGDHITLRILEVNSFQVKLGVDAPAGVNVHRAEVYEKIRNLQGQPLTTHPVPVPNP</sequence>
<dbReference type="Pfam" id="PF02599">
    <property type="entry name" value="CsrA"/>
    <property type="match status" value="1"/>
</dbReference>
<dbReference type="RefSeq" id="WP_205478813.1">
    <property type="nucleotide sequence ID" value="NZ_CP070506.1"/>
</dbReference>
<comment type="subcellular location">
    <subcellularLocation>
        <location evidence="5">Cytoplasm</location>
    </subcellularLocation>
</comment>
<dbReference type="HAMAP" id="MF_00167">
    <property type="entry name" value="CsrA"/>
    <property type="match status" value="1"/>
</dbReference>
<keyword evidence="4 5" id="KW-0010">Activator</keyword>
<reference evidence="6 7" key="1">
    <citation type="submission" date="2021-02" db="EMBL/GenBank/DDBJ databases">
        <title>Genomic and phenotypic characterization of Pseudomonas hygromyciniae, a novel bacterial species discovered from a commercially purchased antibiotic vial.</title>
        <authorList>
            <person name="Turner T.L."/>
            <person name="Mitra S.D."/>
            <person name="Kochan T.J."/>
            <person name="Pincus N.B."/>
            <person name="Lebrun-Corbin M."/>
            <person name="Cheung B."/>
            <person name="Gatesy S.W."/>
            <person name="Afzal T."/>
            <person name="Ozer E.A."/>
            <person name="Hauser A.R."/>
        </authorList>
    </citation>
    <scope>NUCLEOTIDE SEQUENCE [LARGE SCALE GENOMIC DNA]</scope>
    <source>
        <strain evidence="6 7">SDM007</strain>
    </source>
</reference>
<keyword evidence="5" id="KW-0678">Repressor</keyword>
<dbReference type="PANTHER" id="PTHR34984:SF1">
    <property type="entry name" value="CARBON STORAGE REGULATOR"/>
    <property type="match status" value="1"/>
</dbReference>
<dbReference type="InterPro" id="IPR003751">
    <property type="entry name" value="CsrA"/>
</dbReference>
<evidence type="ECO:0000256" key="3">
    <source>
        <dbReference type="ARBA" id="ARBA00022884"/>
    </source>
</evidence>
<dbReference type="InterPro" id="IPR036107">
    <property type="entry name" value="CsrA_sf"/>
</dbReference>
<evidence type="ECO:0000256" key="4">
    <source>
        <dbReference type="ARBA" id="ARBA00023159"/>
    </source>
</evidence>
<evidence type="ECO:0000313" key="6">
    <source>
        <dbReference type="EMBL" id="QSB41424.1"/>
    </source>
</evidence>
<keyword evidence="7" id="KW-1185">Reference proteome</keyword>
<dbReference type="SUPFAM" id="SSF117130">
    <property type="entry name" value="CsrA-like"/>
    <property type="match status" value="1"/>
</dbReference>
<dbReference type="EMBL" id="CP070506">
    <property type="protein sequence ID" value="QSB41424.1"/>
    <property type="molecule type" value="Genomic_DNA"/>
</dbReference>
<keyword evidence="1 5" id="KW-0963">Cytoplasm</keyword>
<dbReference type="NCBIfam" id="TIGR00202">
    <property type="entry name" value="csrA"/>
    <property type="match status" value="1"/>
</dbReference>
<evidence type="ECO:0000256" key="2">
    <source>
        <dbReference type="ARBA" id="ARBA00022845"/>
    </source>
</evidence>
<accession>A0ABX7K260</accession>
<keyword evidence="3 5" id="KW-0694">RNA-binding</keyword>
<name>A0ABX7K260_9PSED</name>
<evidence type="ECO:0000256" key="1">
    <source>
        <dbReference type="ARBA" id="ARBA00022490"/>
    </source>
</evidence>
<gene>
    <name evidence="5 6" type="primary">csrA</name>
    <name evidence="6" type="ORF">JTY93_08705</name>
</gene>